<dbReference type="InterPro" id="IPR050767">
    <property type="entry name" value="Sel1_AlgK"/>
</dbReference>
<dbReference type="Proteomes" id="UP000061135">
    <property type="component" value="Chromosome"/>
</dbReference>
<dbReference type="PANTHER" id="PTHR11102">
    <property type="entry name" value="SEL-1-LIKE PROTEIN"/>
    <property type="match status" value="1"/>
</dbReference>
<protein>
    <submittedName>
        <fullName evidence="1">TPR repeat, SEL1 subfamily protein</fullName>
    </submittedName>
</protein>
<dbReference type="InterPro" id="IPR006597">
    <property type="entry name" value="Sel1-like"/>
</dbReference>
<dbReference type="AlphaFoldDB" id="A0A0E3ZIY8"/>
<keyword evidence="2" id="KW-1185">Reference proteome</keyword>
<dbReference type="SUPFAM" id="SSF81901">
    <property type="entry name" value="HCP-like"/>
    <property type="match status" value="1"/>
</dbReference>
<dbReference type="PANTHER" id="PTHR11102:SF147">
    <property type="entry name" value="SEL1L ADAPTOR SUBUNIT OF ERAD E3 UBIQUITIN LIGASE"/>
    <property type="match status" value="1"/>
</dbReference>
<dbReference type="STRING" id="1835254.CL55_00004290"/>
<sequence>MTMEFDNPRLQAGISNLERGRFEAAFEVFFDIAVNEADEEAAFALTRMCFDGQLNPEQVNKLFEWLNSYSRNSNGYANFNVGLMYELGMGEIARNVKTAVQYYEKAIKDEVLDAYCNLGNIYVFGTGIDQGVPKDIPRGVELLTVGANAGSRVAAYNLGTLYEKGTAIPQDYDKAFYFLTLATLQKHEHAHRCLIIFEKAIKGDFTKVYDAAEQQFWKIQNMRKLYRSL</sequence>
<dbReference type="EMBL" id="CP007501">
    <property type="protein sequence ID" value="AKD24762.1"/>
    <property type="molecule type" value="Genomic_DNA"/>
</dbReference>
<evidence type="ECO:0000313" key="1">
    <source>
        <dbReference type="EMBL" id="AKD24762.1"/>
    </source>
</evidence>
<name>A0A0E3ZIY8_9BURK</name>
<reference evidence="1 2" key="1">
    <citation type="submission" date="2014-03" db="EMBL/GenBank/DDBJ databases">
        <title>Genome of Polynucleobacter strain MWH-MoK4.</title>
        <authorList>
            <person name="Hahn M.W."/>
        </authorList>
    </citation>
    <scope>NUCLEOTIDE SEQUENCE [LARGE SCALE GENOMIC DNA]</scope>
    <source>
        <strain evidence="1 2">MWH-MoK4</strain>
    </source>
</reference>
<dbReference type="InterPro" id="IPR011990">
    <property type="entry name" value="TPR-like_helical_dom_sf"/>
</dbReference>
<gene>
    <name evidence="1" type="ORF">CL55_00004290</name>
</gene>
<dbReference type="HOGENOM" id="CLU_1208904_0_0_4"/>
<dbReference type="RefSeq" id="WP_046329676.1">
    <property type="nucleotide sequence ID" value="NZ_CP007501.1"/>
</dbReference>
<dbReference type="OrthoDB" id="8912283at2"/>
<dbReference type="Pfam" id="PF08238">
    <property type="entry name" value="Sel1"/>
    <property type="match status" value="3"/>
</dbReference>
<dbReference type="PATRIC" id="fig|576611.7.peg.432"/>
<accession>A0A0E3ZIY8</accession>
<dbReference type="SMART" id="SM00671">
    <property type="entry name" value="SEL1"/>
    <property type="match status" value="3"/>
</dbReference>
<dbReference type="GO" id="GO:0036503">
    <property type="term" value="P:ERAD pathway"/>
    <property type="evidence" value="ECO:0007669"/>
    <property type="project" value="TreeGrafter"/>
</dbReference>
<proteinExistence type="predicted"/>
<dbReference type="Gene3D" id="1.25.40.10">
    <property type="entry name" value="Tetratricopeptide repeat domain"/>
    <property type="match status" value="1"/>
</dbReference>
<dbReference type="KEGG" id="pdq:CL55_00004290"/>
<evidence type="ECO:0000313" key="2">
    <source>
        <dbReference type="Proteomes" id="UP000061135"/>
    </source>
</evidence>
<organism evidence="1 2">
    <name type="scientific">Polynucleobacter duraquae</name>
    <dbReference type="NCBI Taxonomy" id="1835254"/>
    <lineage>
        <taxon>Bacteria</taxon>
        <taxon>Pseudomonadati</taxon>
        <taxon>Pseudomonadota</taxon>
        <taxon>Betaproteobacteria</taxon>
        <taxon>Burkholderiales</taxon>
        <taxon>Burkholderiaceae</taxon>
        <taxon>Polynucleobacter</taxon>
    </lineage>
</organism>